<keyword evidence="14" id="KW-0325">Glycoprotein</keyword>
<dbReference type="InterPro" id="IPR015366">
    <property type="entry name" value="S53_propep"/>
</dbReference>
<feature type="active site" description="Charge relay system" evidence="15">
    <location>
        <position position="306"/>
    </location>
</feature>
<keyword evidence="8 16" id="KW-0732">Signal</keyword>
<feature type="signal peptide" evidence="16">
    <location>
        <begin position="1"/>
        <end position="17"/>
    </location>
</feature>
<dbReference type="GO" id="GO:0005576">
    <property type="term" value="C:extracellular region"/>
    <property type="evidence" value="ECO:0007669"/>
    <property type="project" value="UniProtKB-SubCell"/>
</dbReference>
<feature type="active site" description="Charge relay system" evidence="15">
    <location>
        <position position="310"/>
    </location>
</feature>
<dbReference type="InterPro" id="IPR050819">
    <property type="entry name" value="Tripeptidyl-peptidase_I"/>
</dbReference>
<evidence type="ECO:0000256" key="7">
    <source>
        <dbReference type="ARBA" id="ARBA00022723"/>
    </source>
</evidence>
<dbReference type="STRING" id="1314776.A0A166F7Q8"/>
<dbReference type="PANTHER" id="PTHR14218:SF19">
    <property type="entry name" value="SERINE PROTEASE AORO, PUTATIVE (AFU_ORTHOLOGUE AFUA_6G10250)-RELATED"/>
    <property type="match status" value="1"/>
</dbReference>
<dbReference type="AlphaFoldDB" id="A0A166F7Q8"/>
<dbReference type="EC" id="3.4.14.10" evidence="4"/>
<evidence type="ECO:0000256" key="6">
    <source>
        <dbReference type="ARBA" id="ARBA00022670"/>
    </source>
</evidence>
<dbReference type="SUPFAM" id="SSF54897">
    <property type="entry name" value="Protease propeptides/inhibitors"/>
    <property type="match status" value="1"/>
</dbReference>
<evidence type="ECO:0000256" key="1">
    <source>
        <dbReference type="ARBA" id="ARBA00001910"/>
    </source>
</evidence>
<dbReference type="EMBL" id="KV428033">
    <property type="protein sequence ID" value="KZT40367.1"/>
    <property type="molecule type" value="Genomic_DNA"/>
</dbReference>
<feature type="chain" id="PRO_5007873196" description="tripeptidyl-peptidase II" evidence="16">
    <location>
        <begin position="18"/>
        <end position="640"/>
    </location>
</feature>
<name>A0A166F7Q8_9AGAM</name>
<dbReference type="Pfam" id="PF09286">
    <property type="entry name" value="Pro-kuma_activ"/>
    <property type="match status" value="1"/>
</dbReference>
<dbReference type="CDD" id="cd04056">
    <property type="entry name" value="Peptidases_S53"/>
    <property type="match status" value="1"/>
</dbReference>
<dbReference type="Proteomes" id="UP000076798">
    <property type="component" value="Unassembled WGS sequence"/>
</dbReference>
<evidence type="ECO:0000256" key="5">
    <source>
        <dbReference type="ARBA" id="ARBA00022525"/>
    </source>
</evidence>
<feature type="active site" description="Charge relay system" evidence="15">
    <location>
        <position position="555"/>
    </location>
</feature>
<dbReference type="SUPFAM" id="SSF52743">
    <property type="entry name" value="Subtilisin-like"/>
    <property type="match status" value="1"/>
</dbReference>
<dbReference type="SMART" id="SM00944">
    <property type="entry name" value="Pro-kuma_activ"/>
    <property type="match status" value="1"/>
</dbReference>
<dbReference type="OrthoDB" id="409122at2759"/>
<evidence type="ECO:0000256" key="11">
    <source>
        <dbReference type="ARBA" id="ARBA00022837"/>
    </source>
</evidence>
<dbReference type="GO" id="GO:0008240">
    <property type="term" value="F:tripeptidyl-peptidase activity"/>
    <property type="evidence" value="ECO:0007669"/>
    <property type="project" value="UniProtKB-EC"/>
</dbReference>
<evidence type="ECO:0000256" key="8">
    <source>
        <dbReference type="ARBA" id="ARBA00022729"/>
    </source>
</evidence>
<protein>
    <recommendedName>
        <fullName evidence="4">tripeptidyl-peptidase II</fullName>
        <ecNumber evidence="4">3.4.14.10</ecNumber>
    </recommendedName>
</protein>
<feature type="binding site" evidence="15">
    <location>
        <position position="598"/>
    </location>
    <ligand>
        <name>Ca(2+)</name>
        <dbReference type="ChEBI" id="CHEBI:29108"/>
    </ligand>
</feature>
<feature type="binding site" evidence="15">
    <location>
        <position position="619"/>
    </location>
    <ligand>
        <name>Ca(2+)</name>
        <dbReference type="ChEBI" id="CHEBI:29108"/>
    </ligand>
</feature>
<keyword evidence="7 15" id="KW-0479">Metal-binding</keyword>
<keyword evidence="9 15" id="KW-0378">Hydrolase</keyword>
<dbReference type="InterPro" id="IPR030400">
    <property type="entry name" value="Sedolisin_dom"/>
</dbReference>
<dbReference type="FunFam" id="3.40.50.200:FF:000015">
    <property type="entry name" value="Tripeptidyl peptidase A"/>
    <property type="match status" value="1"/>
</dbReference>
<keyword evidence="6 15" id="KW-0645">Protease</keyword>
<dbReference type="GO" id="GO:0004252">
    <property type="term" value="F:serine-type endopeptidase activity"/>
    <property type="evidence" value="ECO:0007669"/>
    <property type="project" value="UniProtKB-UniRule"/>
</dbReference>
<evidence type="ECO:0000256" key="15">
    <source>
        <dbReference type="PROSITE-ProRule" id="PRU01032"/>
    </source>
</evidence>
<comment type="function">
    <text evidence="2">Secreted tripeptidyl-peptidase which degrades proteins at acidic pHs and is involved in virulence.</text>
</comment>
<proteinExistence type="predicted"/>
<keyword evidence="12" id="KW-0843">Virulence</keyword>
<comment type="cofactor">
    <cofactor evidence="15">
        <name>Ca(2+)</name>
        <dbReference type="ChEBI" id="CHEBI:29108"/>
    </cofactor>
    <text evidence="15">Binds 1 Ca(2+) ion per subunit.</text>
</comment>
<evidence type="ECO:0000256" key="10">
    <source>
        <dbReference type="ARBA" id="ARBA00022825"/>
    </source>
</evidence>
<feature type="binding site" evidence="15">
    <location>
        <position position="599"/>
    </location>
    <ligand>
        <name>Ca(2+)</name>
        <dbReference type="ChEBI" id="CHEBI:29108"/>
    </ligand>
</feature>
<evidence type="ECO:0000256" key="3">
    <source>
        <dbReference type="ARBA" id="ARBA00004239"/>
    </source>
</evidence>
<evidence type="ECO:0000256" key="16">
    <source>
        <dbReference type="SAM" id="SignalP"/>
    </source>
</evidence>
<keyword evidence="19" id="KW-1185">Reference proteome</keyword>
<evidence type="ECO:0000256" key="12">
    <source>
        <dbReference type="ARBA" id="ARBA00023026"/>
    </source>
</evidence>
<organism evidence="18 19">
    <name type="scientific">Sistotremastrum suecicum HHB10207 ss-3</name>
    <dbReference type="NCBI Taxonomy" id="1314776"/>
    <lineage>
        <taxon>Eukaryota</taxon>
        <taxon>Fungi</taxon>
        <taxon>Dikarya</taxon>
        <taxon>Basidiomycota</taxon>
        <taxon>Agaricomycotina</taxon>
        <taxon>Agaricomycetes</taxon>
        <taxon>Sistotremastrales</taxon>
        <taxon>Sistotremastraceae</taxon>
        <taxon>Sistotremastrum</taxon>
    </lineage>
</organism>
<reference evidence="18 19" key="1">
    <citation type="journal article" date="2016" name="Mol. Biol. Evol.">
        <title>Comparative Genomics of Early-Diverging Mushroom-Forming Fungi Provides Insights into the Origins of Lignocellulose Decay Capabilities.</title>
        <authorList>
            <person name="Nagy L.G."/>
            <person name="Riley R."/>
            <person name="Tritt A."/>
            <person name="Adam C."/>
            <person name="Daum C."/>
            <person name="Floudas D."/>
            <person name="Sun H."/>
            <person name="Yadav J.S."/>
            <person name="Pangilinan J."/>
            <person name="Larsson K.H."/>
            <person name="Matsuura K."/>
            <person name="Barry K."/>
            <person name="Labutti K."/>
            <person name="Kuo R."/>
            <person name="Ohm R.A."/>
            <person name="Bhattacharya S.S."/>
            <person name="Shirouzu T."/>
            <person name="Yoshinaga Y."/>
            <person name="Martin F.M."/>
            <person name="Grigoriev I.V."/>
            <person name="Hibbett D.S."/>
        </authorList>
    </citation>
    <scope>NUCLEOTIDE SEQUENCE [LARGE SCALE GENOMIC DNA]</scope>
    <source>
        <strain evidence="18 19">HHB10207 ss-3</strain>
    </source>
</reference>
<dbReference type="CDD" id="cd11377">
    <property type="entry name" value="Pro-peptidase_S53"/>
    <property type="match status" value="1"/>
</dbReference>
<dbReference type="PROSITE" id="PS51695">
    <property type="entry name" value="SEDOLISIN"/>
    <property type="match status" value="1"/>
</dbReference>
<feature type="domain" description="Peptidase S53" evidence="17">
    <location>
        <begin position="228"/>
        <end position="639"/>
    </location>
</feature>
<evidence type="ECO:0000313" key="19">
    <source>
        <dbReference type="Proteomes" id="UP000076798"/>
    </source>
</evidence>
<evidence type="ECO:0000256" key="14">
    <source>
        <dbReference type="ARBA" id="ARBA00023180"/>
    </source>
</evidence>
<sequence>MLLSLPILIFTALGAIASPVTSPKTLHSKRIASPSWNAHRRLEPHHTLPLKIGLTQSNIDSLPSLLSSVSDPLSPTYGQHYTPSEIASIFAPSDESIGAVKSWLHSEGIHPSRIRLSDTKAFLSFEASVEEAERLLETEYHIFKHEDGSENVGCHEFSVPEHLVPHIDLITPTINVARMTTRQPEALKKRGIFTPASASSLMLLPKTNGELANADAVSPTSTATCDQFITPACLRALYQITRKPTETKRNTLGVVELTPQSFLQGDLDLFFRNFSPSTMGEKPILVSIDGGVPSLNATAGFNINGESDLDLQVTMSLTSPQPVQLYQTGDNIEGGSFNNYLDALDGTFCTFEGGDNPNFDGIYPDPAPGGFKGPESCGIVKPANVISVSYSGDESTFPASYQQRECAEFGKLGMMGVSVLYSSGDSGVGGRNGRCLTANGTESVNGTRFSPMFPLGCPFVTAVGATQVNPNATVHDPESACMQVIFSGGGFSNVFEIPSYQEKAVNNWFREFPPPFTSAQFNNTRKARAYPDISANGANYVIAVDGSFFLVFGTSASTPTFASILTLINDARLSIGKRPVGFINPVLYSDLFEGAFHDVTSGTNPGCGTPGFSAVKGWDPVTGLGTPNFEEMVARWLILP</sequence>
<keyword evidence="10 15" id="KW-0720">Serine protease</keyword>
<keyword evidence="11 15" id="KW-0106">Calcium</keyword>
<evidence type="ECO:0000259" key="17">
    <source>
        <dbReference type="PROSITE" id="PS51695"/>
    </source>
</evidence>
<dbReference type="GO" id="GO:0046872">
    <property type="term" value="F:metal ion binding"/>
    <property type="evidence" value="ECO:0007669"/>
    <property type="project" value="UniProtKB-UniRule"/>
</dbReference>
<evidence type="ECO:0000256" key="13">
    <source>
        <dbReference type="ARBA" id="ARBA00023145"/>
    </source>
</evidence>
<gene>
    <name evidence="18" type="ORF">SISSUDRAFT_1018915</name>
</gene>
<evidence type="ECO:0000256" key="2">
    <source>
        <dbReference type="ARBA" id="ARBA00002451"/>
    </source>
</evidence>
<evidence type="ECO:0000256" key="4">
    <source>
        <dbReference type="ARBA" id="ARBA00012462"/>
    </source>
</evidence>
<comment type="subcellular location">
    <subcellularLocation>
        <location evidence="3">Secreted</location>
        <location evidence="3">Extracellular space</location>
    </subcellularLocation>
</comment>
<dbReference type="PANTHER" id="PTHR14218">
    <property type="entry name" value="PROTEASE S8 TRIPEPTIDYL PEPTIDASE I CLN2"/>
    <property type="match status" value="1"/>
</dbReference>
<accession>A0A166F7Q8</accession>
<keyword evidence="5" id="KW-0964">Secreted</keyword>
<evidence type="ECO:0000313" key="18">
    <source>
        <dbReference type="EMBL" id="KZT40367.1"/>
    </source>
</evidence>
<evidence type="ECO:0000256" key="9">
    <source>
        <dbReference type="ARBA" id="ARBA00022801"/>
    </source>
</evidence>
<dbReference type="Gene3D" id="3.40.50.200">
    <property type="entry name" value="Peptidase S8/S53 domain"/>
    <property type="match status" value="1"/>
</dbReference>
<comment type="catalytic activity">
    <reaction evidence="1">
        <text>Release of an N-terminal tripeptide from a polypeptide.</text>
        <dbReference type="EC" id="3.4.14.10"/>
    </reaction>
</comment>
<keyword evidence="13" id="KW-0865">Zymogen</keyword>
<dbReference type="InterPro" id="IPR036852">
    <property type="entry name" value="Peptidase_S8/S53_dom_sf"/>
</dbReference>
<feature type="binding site" evidence="15">
    <location>
        <position position="617"/>
    </location>
    <ligand>
        <name>Ca(2+)</name>
        <dbReference type="ChEBI" id="CHEBI:29108"/>
    </ligand>
</feature>
<dbReference type="GO" id="GO:0006508">
    <property type="term" value="P:proteolysis"/>
    <property type="evidence" value="ECO:0007669"/>
    <property type="project" value="UniProtKB-KW"/>
</dbReference>